<dbReference type="Pfam" id="PF13641">
    <property type="entry name" value="Glyco_tranf_2_3"/>
    <property type="match status" value="1"/>
</dbReference>
<keyword evidence="3" id="KW-1185">Reference proteome</keyword>
<accession>A0A0M6YJT8</accession>
<dbReference type="SUPFAM" id="SSF53448">
    <property type="entry name" value="Nucleotide-diphospho-sugar transferases"/>
    <property type="match status" value="1"/>
</dbReference>
<keyword evidence="1" id="KW-0812">Transmembrane</keyword>
<reference evidence="2 3" key="1">
    <citation type="submission" date="2015-07" db="EMBL/GenBank/DDBJ databases">
        <authorList>
            <person name="Noorani M."/>
        </authorList>
    </citation>
    <scope>NUCLEOTIDE SEQUENCE [LARGE SCALE GENOMIC DNA]</scope>
    <source>
        <strain evidence="2 3">CECT 7802</strain>
    </source>
</reference>
<dbReference type="STRING" id="420998.JDO7802_02646"/>
<feature type="transmembrane region" description="Helical" evidence="1">
    <location>
        <begin position="365"/>
        <end position="384"/>
    </location>
</feature>
<keyword evidence="1" id="KW-1133">Transmembrane helix</keyword>
<dbReference type="AlphaFoldDB" id="A0A0M6YJT8"/>
<feature type="transmembrane region" description="Helical" evidence="1">
    <location>
        <begin position="22"/>
        <end position="44"/>
    </location>
</feature>
<dbReference type="CDD" id="cd06423">
    <property type="entry name" value="CESA_like"/>
    <property type="match status" value="1"/>
</dbReference>
<evidence type="ECO:0000256" key="1">
    <source>
        <dbReference type="SAM" id="Phobius"/>
    </source>
</evidence>
<protein>
    <submittedName>
        <fullName evidence="2">Poly-beta-1,6-N-acetyl-D-glucosamine synthase</fullName>
        <ecNumber evidence="2">2.4.1.-</ecNumber>
    </submittedName>
</protein>
<dbReference type="PANTHER" id="PTHR43630">
    <property type="entry name" value="POLY-BETA-1,6-N-ACETYL-D-GLUCOSAMINE SYNTHASE"/>
    <property type="match status" value="1"/>
</dbReference>
<keyword evidence="2" id="KW-0328">Glycosyltransferase</keyword>
<dbReference type="OrthoDB" id="5291101at2"/>
<organism evidence="2 3">
    <name type="scientific">Jannaschia donghaensis</name>
    <dbReference type="NCBI Taxonomy" id="420998"/>
    <lineage>
        <taxon>Bacteria</taxon>
        <taxon>Pseudomonadati</taxon>
        <taxon>Pseudomonadota</taxon>
        <taxon>Alphaproteobacteria</taxon>
        <taxon>Rhodobacterales</taxon>
        <taxon>Roseobacteraceae</taxon>
        <taxon>Jannaschia</taxon>
    </lineage>
</organism>
<gene>
    <name evidence="2" type="primary">pgaC</name>
    <name evidence="2" type="ORF">JDO7802_02646</name>
</gene>
<sequence length="417" mass="46928">MSPFSEAADYLFAQSGESLLRLYWFVMIFEVPRYLLLFAATAFLPRIREDERPYPGRVSVVIAGHSEETSIEKCVAALREQSRVPDEIVVVSDGSTDGMPATISRMLRANLIDAAHTTELRSGKSAGTNMAARLCTGDVIVNVDCDCSFDRHAIRNLLRPFADDRVAAVCGSILPRNMHRSLIAAFQGIEYMISISLGKQAADRVGQVTCISGAFGAFRRDAYEMTGGLDAGGGEDLDLTIRLRRSGWKVRFAADAQCYTDVPETRAVLVRQRFRWERDAVRLRYRKHADMLNPFSRRFRWSELLHELEFLLFNVIAAAAMPFYLIWLFHTYGSFAFTVLLAAQLGLLMLDLLVFLLAASATPKISGVALLPYLLGYSVFYGVYMRFVRLVAYLDEWIFRSSYADSYVPDKVHKVRG</sequence>
<feature type="transmembrane region" description="Helical" evidence="1">
    <location>
        <begin position="308"/>
        <end position="329"/>
    </location>
</feature>
<dbReference type="EMBL" id="CXSU01000012">
    <property type="protein sequence ID" value="CTQ50621.1"/>
    <property type="molecule type" value="Genomic_DNA"/>
</dbReference>
<keyword evidence="1" id="KW-0472">Membrane</keyword>
<dbReference type="EC" id="2.4.1.-" evidence="2"/>
<dbReference type="InterPro" id="IPR029044">
    <property type="entry name" value="Nucleotide-diphossugar_trans"/>
</dbReference>
<dbReference type="Proteomes" id="UP000049222">
    <property type="component" value="Unassembled WGS sequence"/>
</dbReference>
<evidence type="ECO:0000313" key="3">
    <source>
        <dbReference type="Proteomes" id="UP000049222"/>
    </source>
</evidence>
<dbReference type="Gene3D" id="3.90.550.10">
    <property type="entry name" value="Spore Coat Polysaccharide Biosynthesis Protein SpsA, Chain A"/>
    <property type="match status" value="1"/>
</dbReference>
<feature type="transmembrane region" description="Helical" evidence="1">
    <location>
        <begin position="335"/>
        <end position="358"/>
    </location>
</feature>
<dbReference type="PANTHER" id="PTHR43630:SF2">
    <property type="entry name" value="GLYCOSYLTRANSFERASE"/>
    <property type="match status" value="1"/>
</dbReference>
<name>A0A0M6YJT8_9RHOB</name>
<proteinExistence type="predicted"/>
<dbReference type="RefSeq" id="WP_055086271.1">
    <property type="nucleotide sequence ID" value="NZ_CXSU01000012.1"/>
</dbReference>
<keyword evidence="2" id="KW-0808">Transferase</keyword>
<evidence type="ECO:0000313" key="2">
    <source>
        <dbReference type="EMBL" id="CTQ50621.1"/>
    </source>
</evidence>
<dbReference type="GO" id="GO:0016757">
    <property type="term" value="F:glycosyltransferase activity"/>
    <property type="evidence" value="ECO:0007669"/>
    <property type="project" value="UniProtKB-KW"/>
</dbReference>